<keyword evidence="3" id="KW-0472">Membrane</keyword>
<dbReference type="InterPro" id="IPR036055">
    <property type="entry name" value="LDL_receptor-like_sf"/>
</dbReference>
<accession>A0A9D4DLM1</accession>
<feature type="transmembrane region" description="Helical" evidence="3">
    <location>
        <begin position="165"/>
        <end position="188"/>
    </location>
</feature>
<dbReference type="Proteomes" id="UP000828390">
    <property type="component" value="Unassembled WGS sequence"/>
</dbReference>
<evidence type="ECO:0000256" key="3">
    <source>
        <dbReference type="SAM" id="Phobius"/>
    </source>
</evidence>
<dbReference type="PANTHER" id="PTHR24652:SF69">
    <property type="entry name" value="CUB DOMAIN-CONTAINING PROTEIN"/>
    <property type="match status" value="1"/>
</dbReference>
<keyword evidence="3" id="KW-1133">Transmembrane helix</keyword>
<proteinExistence type="predicted"/>
<dbReference type="InterPro" id="IPR002172">
    <property type="entry name" value="LDrepeatLR_classA_rpt"/>
</dbReference>
<dbReference type="Gene3D" id="2.60.120.290">
    <property type="entry name" value="Spermadhesin, CUB domain"/>
    <property type="match status" value="1"/>
</dbReference>
<feature type="compositionally biased region" description="Polar residues" evidence="2">
    <location>
        <begin position="232"/>
        <end position="243"/>
    </location>
</feature>
<dbReference type="InterPro" id="IPR035914">
    <property type="entry name" value="Sperma_CUB_dom_sf"/>
</dbReference>
<keyword evidence="5" id="KW-1185">Reference proteome</keyword>
<dbReference type="PANTHER" id="PTHR24652">
    <property type="entry name" value="LOW-DENSITY LIPOPROTEIN RECEPTOR CLASS A DOMAIN-CONTAINING PROTEIN 2"/>
    <property type="match status" value="1"/>
</dbReference>
<dbReference type="InterPro" id="IPR042333">
    <property type="entry name" value="LRAD2/Mig-13-like"/>
</dbReference>
<protein>
    <recommendedName>
        <fullName evidence="6">CUB domain-containing protein</fullName>
    </recommendedName>
</protein>
<organism evidence="4 5">
    <name type="scientific">Dreissena polymorpha</name>
    <name type="common">Zebra mussel</name>
    <name type="synonym">Mytilus polymorpha</name>
    <dbReference type="NCBI Taxonomy" id="45954"/>
    <lineage>
        <taxon>Eukaryota</taxon>
        <taxon>Metazoa</taxon>
        <taxon>Spiralia</taxon>
        <taxon>Lophotrochozoa</taxon>
        <taxon>Mollusca</taxon>
        <taxon>Bivalvia</taxon>
        <taxon>Autobranchia</taxon>
        <taxon>Heteroconchia</taxon>
        <taxon>Euheterodonta</taxon>
        <taxon>Imparidentia</taxon>
        <taxon>Neoheterodontei</taxon>
        <taxon>Myida</taxon>
        <taxon>Dreissenoidea</taxon>
        <taxon>Dreissenidae</taxon>
        <taxon>Dreissena</taxon>
    </lineage>
</organism>
<dbReference type="CDD" id="cd00112">
    <property type="entry name" value="LDLa"/>
    <property type="match status" value="1"/>
</dbReference>
<name>A0A9D4DLM1_DREPO</name>
<evidence type="ECO:0000256" key="2">
    <source>
        <dbReference type="SAM" id="MobiDB-lite"/>
    </source>
</evidence>
<gene>
    <name evidence="4" type="ORF">DPMN_186060</name>
</gene>
<sequence length="304" mass="33132">MTQKCGSRITMYGDHQLSLFFSGSQACEVTIATTSTFPRIMLYFQRFTVSCNSGSVSIRNENGRPLNGLARDLCDYVSTSEVYTNNGDVKIKYTPEMRRSYGGFSLILTLYSDSDDSCPIWGHVCDNGRCIDKDLKCNGYNPCGDNSGCWTDPISSNYYNGSSSVSIGVGVAVGVLVLIIVTVTIICCRRRPTQPIPASASTMQVVYAIRANPGEFNQGFSHSLYGISMQQTAANDQPTQPVYGQQPPPYDPDWAPKDMKPIDQDGVGDLGNVHGQTAAKTGESNTQEDVHVYDDIADGQSEDQ</sequence>
<dbReference type="PROSITE" id="PS51257">
    <property type="entry name" value="PROKAR_LIPOPROTEIN"/>
    <property type="match status" value="1"/>
</dbReference>
<feature type="compositionally biased region" description="Polar residues" evidence="2">
    <location>
        <begin position="274"/>
        <end position="287"/>
    </location>
</feature>
<keyword evidence="3" id="KW-0812">Transmembrane</keyword>
<evidence type="ECO:0000313" key="4">
    <source>
        <dbReference type="EMBL" id="KAH3751499.1"/>
    </source>
</evidence>
<reference evidence="4" key="2">
    <citation type="submission" date="2020-11" db="EMBL/GenBank/DDBJ databases">
        <authorList>
            <person name="McCartney M.A."/>
            <person name="Auch B."/>
            <person name="Kono T."/>
            <person name="Mallez S."/>
            <person name="Becker A."/>
            <person name="Gohl D.M."/>
            <person name="Silverstein K.A.T."/>
            <person name="Koren S."/>
            <person name="Bechman K.B."/>
            <person name="Herman A."/>
            <person name="Abrahante J.E."/>
            <person name="Garbe J."/>
        </authorList>
    </citation>
    <scope>NUCLEOTIDE SEQUENCE</scope>
    <source>
        <strain evidence="4">Duluth1</strain>
        <tissue evidence="4">Whole animal</tissue>
    </source>
</reference>
<comment type="caution">
    <text evidence="4">The sequence shown here is derived from an EMBL/GenBank/DDBJ whole genome shotgun (WGS) entry which is preliminary data.</text>
</comment>
<reference evidence="4" key="1">
    <citation type="journal article" date="2019" name="bioRxiv">
        <title>The Genome of the Zebra Mussel, Dreissena polymorpha: A Resource for Invasive Species Research.</title>
        <authorList>
            <person name="McCartney M.A."/>
            <person name="Auch B."/>
            <person name="Kono T."/>
            <person name="Mallez S."/>
            <person name="Zhang Y."/>
            <person name="Obille A."/>
            <person name="Becker A."/>
            <person name="Abrahante J.E."/>
            <person name="Garbe J."/>
            <person name="Badalamenti J.P."/>
            <person name="Herman A."/>
            <person name="Mangelson H."/>
            <person name="Liachko I."/>
            <person name="Sullivan S."/>
            <person name="Sone E.D."/>
            <person name="Koren S."/>
            <person name="Silverstein K.A.T."/>
            <person name="Beckman K.B."/>
            <person name="Gohl D.M."/>
        </authorList>
    </citation>
    <scope>NUCLEOTIDE SEQUENCE</scope>
    <source>
        <strain evidence="4">Duluth1</strain>
        <tissue evidence="4">Whole animal</tissue>
    </source>
</reference>
<feature type="compositionally biased region" description="Acidic residues" evidence="2">
    <location>
        <begin position="295"/>
        <end position="304"/>
    </location>
</feature>
<keyword evidence="1" id="KW-1015">Disulfide bond</keyword>
<feature type="region of interest" description="Disordered" evidence="2">
    <location>
        <begin position="232"/>
        <end position="304"/>
    </location>
</feature>
<dbReference type="AlphaFoldDB" id="A0A9D4DLM1"/>
<feature type="compositionally biased region" description="Basic and acidic residues" evidence="2">
    <location>
        <begin position="254"/>
        <end position="263"/>
    </location>
</feature>
<dbReference type="SUPFAM" id="SSF57424">
    <property type="entry name" value="LDL receptor-like module"/>
    <property type="match status" value="1"/>
</dbReference>
<dbReference type="SUPFAM" id="SSF49854">
    <property type="entry name" value="Spermadhesin, CUB domain"/>
    <property type="match status" value="1"/>
</dbReference>
<evidence type="ECO:0008006" key="6">
    <source>
        <dbReference type="Google" id="ProtNLM"/>
    </source>
</evidence>
<evidence type="ECO:0000313" key="5">
    <source>
        <dbReference type="Proteomes" id="UP000828390"/>
    </source>
</evidence>
<dbReference type="EMBL" id="JAIWYP010000010">
    <property type="protein sequence ID" value="KAH3751499.1"/>
    <property type="molecule type" value="Genomic_DNA"/>
</dbReference>
<evidence type="ECO:0000256" key="1">
    <source>
        <dbReference type="ARBA" id="ARBA00023157"/>
    </source>
</evidence>